<dbReference type="RefSeq" id="XP_001419277.1">
    <property type="nucleotide sequence ID" value="XM_001419240.1"/>
</dbReference>
<feature type="transmembrane region" description="Helical" evidence="1">
    <location>
        <begin position="29"/>
        <end position="51"/>
    </location>
</feature>
<keyword evidence="3" id="KW-1185">Reference proteome</keyword>
<proteinExistence type="predicted"/>
<evidence type="ECO:0000313" key="3">
    <source>
        <dbReference type="Proteomes" id="UP000001568"/>
    </source>
</evidence>
<dbReference type="OMA" id="VWAVKEV"/>
<reference evidence="2 3" key="1">
    <citation type="journal article" date="2007" name="Proc. Natl. Acad. Sci. U.S.A.">
        <title>The tiny eukaryote Ostreococcus provides genomic insights into the paradox of plankton speciation.</title>
        <authorList>
            <person name="Palenik B."/>
            <person name="Grimwood J."/>
            <person name="Aerts A."/>
            <person name="Rouze P."/>
            <person name="Salamov A."/>
            <person name="Putnam N."/>
            <person name="Dupont C."/>
            <person name="Jorgensen R."/>
            <person name="Derelle E."/>
            <person name="Rombauts S."/>
            <person name="Zhou K."/>
            <person name="Otillar R."/>
            <person name="Merchant S.S."/>
            <person name="Podell S."/>
            <person name="Gaasterland T."/>
            <person name="Napoli C."/>
            <person name="Gendler K."/>
            <person name="Manuell A."/>
            <person name="Tai V."/>
            <person name="Vallon O."/>
            <person name="Piganeau G."/>
            <person name="Jancek S."/>
            <person name="Heijde M."/>
            <person name="Jabbari K."/>
            <person name="Bowler C."/>
            <person name="Lohr M."/>
            <person name="Robbens S."/>
            <person name="Werner G."/>
            <person name="Dubchak I."/>
            <person name="Pazour G.J."/>
            <person name="Ren Q."/>
            <person name="Paulsen I."/>
            <person name="Delwiche C."/>
            <person name="Schmutz J."/>
            <person name="Rokhsar D."/>
            <person name="Van de Peer Y."/>
            <person name="Moreau H."/>
            <person name="Grigoriev I.V."/>
        </authorList>
    </citation>
    <scope>NUCLEOTIDE SEQUENCE [LARGE SCALE GENOMIC DNA]</scope>
    <source>
        <strain evidence="2 3">CCE9901</strain>
    </source>
</reference>
<organism evidence="2 3">
    <name type="scientific">Ostreococcus lucimarinus (strain CCE9901)</name>
    <dbReference type="NCBI Taxonomy" id="436017"/>
    <lineage>
        <taxon>Eukaryota</taxon>
        <taxon>Viridiplantae</taxon>
        <taxon>Chlorophyta</taxon>
        <taxon>Mamiellophyceae</taxon>
        <taxon>Mamiellales</taxon>
        <taxon>Bathycoccaceae</taxon>
        <taxon>Ostreococcus</taxon>
    </lineage>
</organism>
<dbReference type="OrthoDB" id="496639at2759"/>
<dbReference type="Gramene" id="ABO97570">
    <property type="protein sequence ID" value="ABO97570"/>
    <property type="gene ID" value="OSTLU_32927"/>
</dbReference>
<evidence type="ECO:0000313" key="2">
    <source>
        <dbReference type="EMBL" id="ABO97570.1"/>
    </source>
</evidence>
<name>A4S101_OSTLU</name>
<dbReference type="HOGENOM" id="CLU_2675527_0_0_1"/>
<sequence>MLGEVLTKDDLLLRCAPWGNVCVVYGTHYVPIALPSIVGSLVLFAPLVWAVKEVRARDVEIFKLRERLGETDDET</sequence>
<dbReference type="KEGG" id="olu:OSTLU_32927"/>
<keyword evidence="1" id="KW-0472">Membrane</keyword>
<dbReference type="Proteomes" id="UP000001568">
    <property type="component" value="Chromosome 8"/>
</dbReference>
<evidence type="ECO:0000256" key="1">
    <source>
        <dbReference type="SAM" id="Phobius"/>
    </source>
</evidence>
<dbReference type="AlphaFoldDB" id="A4S101"/>
<dbReference type="EMBL" id="CP000588">
    <property type="protein sequence ID" value="ABO97570.1"/>
    <property type="molecule type" value="Genomic_DNA"/>
</dbReference>
<protein>
    <submittedName>
        <fullName evidence="2">Uncharacterized protein</fullName>
    </submittedName>
</protein>
<accession>A4S101</accession>
<dbReference type="GeneID" id="5003305"/>
<gene>
    <name evidence="2" type="ORF">OSTLU_32927</name>
</gene>
<keyword evidence="1" id="KW-0812">Transmembrane</keyword>
<keyword evidence="1" id="KW-1133">Transmembrane helix</keyword>